<accession>A0A5C0VLN8</accession>
<dbReference type="Pfam" id="PF19781">
    <property type="entry name" value="DUF6266"/>
    <property type="match status" value="1"/>
</dbReference>
<dbReference type="RefSeq" id="WP_149074782.1">
    <property type="nucleotide sequence ID" value="NZ_CP043329.1"/>
</dbReference>
<reference evidence="1 2" key="1">
    <citation type="submission" date="2019-08" db="EMBL/GenBank/DDBJ databases">
        <title>Pedobacter sp. nov., isolated from Han river, South Korea.</title>
        <authorList>
            <person name="Lee D.-H."/>
            <person name="Kim Y.-S."/>
            <person name="Hwang E.-M."/>
            <person name="Le Tran T.C."/>
            <person name="Cha C.-J."/>
        </authorList>
    </citation>
    <scope>NUCLEOTIDE SEQUENCE [LARGE SCALE GENOMIC DNA]</scope>
    <source>
        <strain evidence="1 2">CJ43</strain>
    </source>
</reference>
<gene>
    <name evidence="1" type="ORF">FYC62_09670</name>
</gene>
<dbReference type="EMBL" id="CP043329">
    <property type="protein sequence ID" value="QEK51884.1"/>
    <property type="molecule type" value="Genomic_DNA"/>
</dbReference>
<dbReference type="InterPro" id="IPR046233">
    <property type="entry name" value="DUF6266"/>
</dbReference>
<organism evidence="1 2">
    <name type="scientific">Pedobacter aquae</name>
    <dbReference type="NCBI Taxonomy" id="2605747"/>
    <lineage>
        <taxon>Bacteria</taxon>
        <taxon>Pseudomonadati</taxon>
        <taxon>Bacteroidota</taxon>
        <taxon>Sphingobacteriia</taxon>
        <taxon>Sphingobacteriales</taxon>
        <taxon>Sphingobacteriaceae</taxon>
        <taxon>Pedobacter</taxon>
    </lineage>
</organism>
<name>A0A5C0VLN8_9SPHI</name>
<keyword evidence="2" id="KW-1185">Reference proteome</keyword>
<proteinExistence type="predicted"/>
<evidence type="ECO:0000313" key="2">
    <source>
        <dbReference type="Proteomes" id="UP000323653"/>
    </source>
</evidence>
<evidence type="ECO:0000313" key="1">
    <source>
        <dbReference type="EMBL" id="QEK51884.1"/>
    </source>
</evidence>
<sequence>MGKLDNGILGGFSGKVGPVVGVYNKSTYYMRSLPAKRTTFTDAELLNQAKFKLVQDYLRPIKELLVLGFKNYFTKTGGYRAAIAYTRKHALVNDEHGFHIDPALFKISGGDLALAVNPRVSLENQSTLLLQWEQAAADSNAHSADQLLVLLYHQESFLAYYQIYGTAFRHQGTYSLEVPPELKEKDIAIYIGFVAANGSRQSDSQYLGRITL</sequence>
<protein>
    <submittedName>
        <fullName evidence="1">Uncharacterized protein</fullName>
    </submittedName>
</protein>
<dbReference type="AlphaFoldDB" id="A0A5C0VLN8"/>
<dbReference type="Proteomes" id="UP000323653">
    <property type="component" value="Chromosome"/>
</dbReference>
<dbReference type="KEGG" id="pej:FYC62_09670"/>